<reference evidence="1" key="2">
    <citation type="submission" date="2023-06" db="EMBL/GenBank/DDBJ databases">
        <authorList>
            <person name="Ma L."/>
            <person name="Liu K.-W."/>
            <person name="Li Z."/>
            <person name="Hsiao Y.-Y."/>
            <person name="Qi Y."/>
            <person name="Fu T."/>
            <person name="Tang G."/>
            <person name="Zhang D."/>
            <person name="Sun W.-H."/>
            <person name="Liu D.-K."/>
            <person name="Li Y."/>
            <person name="Chen G.-Z."/>
            <person name="Liu X.-D."/>
            <person name="Liao X.-Y."/>
            <person name="Jiang Y.-T."/>
            <person name="Yu X."/>
            <person name="Hao Y."/>
            <person name="Huang J."/>
            <person name="Zhao X.-W."/>
            <person name="Ke S."/>
            <person name="Chen Y.-Y."/>
            <person name="Wu W.-L."/>
            <person name="Hsu J.-L."/>
            <person name="Lin Y.-F."/>
            <person name="Huang M.-D."/>
            <person name="Li C.-Y."/>
            <person name="Huang L."/>
            <person name="Wang Z.-W."/>
            <person name="Zhao X."/>
            <person name="Zhong W.-Y."/>
            <person name="Peng D.-H."/>
            <person name="Ahmad S."/>
            <person name="Lan S."/>
            <person name="Zhang J.-S."/>
            <person name="Tsai W.-C."/>
            <person name="Van De Peer Y."/>
            <person name="Liu Z.-J."/>
        </authorList>
    </citation>
    <scope>NUCLEOTIDE SEQUENCE</scope>
    <source>
        <strain evidence="1">CP</strain>
        <tissue evidence="1">Leaves</tissue>
    </source>
</reference>
<keyword evidence="2" id="KW-1185">Reference proteome</keyword>
<name>A0AAV9FUX5_ACOCL</name>
<proteinExistence type="predicted"/>
<accession>A0AAV9FUX5</accession>
<gene>
    <name evidence="1" type="ORF">QJS10_CPA01g03012</name>
</gene>
<protein>
    <submittedName>
        <fullName evidence="1">Uncharacterized protein</fullName>
    </submittedName>
</protein>
<dbReference type="EMBL" id="JAUJYO010000001">
    <property type="protein sequence ID" value="KAK1327007.1"/>
    <property type="molecule type" value="Genomic_DNA"/>
</dbReference>
<dbReference type="AlphaFoldDB" id="A0AAV9FUX5"/>
<evidence type="ECO:0000313" key="2">
    <source>
        <dbReference type="Proteomes" id="UP001180020"/>
    </source>
</evidence>
<evidence type="ECO:0000313" key="1">
    <source>
        <dbReference type="EMBL" id="KAK1327007.1"/>
    </source>
</evidence>
<sequence>MSLIKGGLVSDSLGLCLGIMGEYGLRFKLCIGIMEEHVSDSCGGMSPIHEYVLDSREICV</sequence>
<dbReference type="Proteomes" id="UP001180020">
    <property type="component" value="Unassembled WGS sequence"/>
</dbReference>
<comment type="caution">
    <text evidence="1">The sequence shown here is derived from an EMBL/GenBank/DDBJ whole genome shotgun (WGS) entry which is preliminary data.</text>
</comment>
<organism evidence="1 2">
    <name type="scientific">Acorus calamus</name>
    <name type="common">Sweet flag</name>
    <dbReference type="NCBI Taxonomy" id="4465"/>
    <lineage>
        <taxon>Eukaryota</taxon>
        <taxon>Viridiplantae</taxon>
        <taxon>Streptophyta</taxon>
        <taxon>Embryophyta</taxon>
        <taxon>Tracheophyta</taxon>
        <taxon>Spermatophyta</taxon>
        <taxon>Magnoliopsida</taxon>
        <taxon>Liliopsida</taxon>
        <taxon>Acoraceae</taxon>
        <taxon>Acorus</taxon>
    </lineage>
</organism>
<reference evidence="1" key="1">
    <citation type="journal article" date="2023" name="Nat. Commun.">
        <title>Diploid and tetraploid genomes of Acorus and the evolution of monocots.</title>
        <authorList>
            <person name="Ma L."/>
            <person name="Liu K.W."/>
            <person name="Li Z."/>
            <person name="Hsiao Y.Y."/>
            <person name="Qi Y."/>
            <person name="Fu T."/>
            <person name="Tang G.D."/>
            <person name="Zhang D."/>
            <person name="Sun W.H."/>
            <person name="Liu D.K."/>
            <person name="Li Y."/>
            <person name="Chen G.Z."/>
            <person name="Liu X.D."/>
            <person name="Liao X.Y."/>
            <person name="Jiang Y.T."/>
            <person name="Yu X."/>
            <person name="Hao Y."/>
            <person name="Huang J."/>
            <person name="Zhao X.W."/>
            <person name="Ke S."/>
            <person name="Chen Y.Y."/>
            <person name="Wu W.L."/>
            <person name="Hsu J.L."/>
            <person name="Lin Y.F."/>
            <person name="Huang M.D."/>
            <person name="Li C.Y."/>
            <person name="Huang L."/>
            <person name="Wang Z.W."/>
            <person name="Zhao X."/>
            <person name="Zhong W.Y."/>
            <person name="Peng D.H."/>
            <person name="Ahmad S."/>
            <person name="Lan S."/>
            <person name="Zhang J.S."/>
            <person name="Tsai W.C."/>
            <person name="Van de Peer Y."/>
            <person name="Liu Z.J."/>
        </authorList>
    </citation>
    <scope>NUCLEOTIDE SEQUENCE</scope>
    <source>
        <strain evidence="1">CP</strain>
    </source>
</reference>